<name>A0A699YHJ7_HAELA</name>
<accession>A0A699YHJ7</accession>
<sequence length="164" mass="18745">MTQHSEKGPLTVYLGIELLHLLKHVLMMAVGFTRHTHDGDEVVELVRGVCDHHGIQRACVASHSYGTFQASRLLQLHPSYVACLCLIDPVTFLMFTGHLIRNFVYTPWVTGLTTWFISRDIHHAASVCRRFFWSDLNLWPDQLPEHAMVVLCEQDTLLPVQGRQ</sequence>
<keyword evidence="3" id="KW-1185">Reference proteome</keyword>
<evidence type="ECO:0000259" key="1">
    <source>
        <dbReference type="Pfam" id="PF00561"/>
    </source>
</evidence>
<dbReference type="AlphaFoldDB" id="A0A699YHJ7"/>
<dbReference type="Proteomes" id="UP000485058">
    <property type="component" value="Unassembled WGS sequence"/>
</dbReference>
<comment type="caution">
    <text evidence="2">The sequence shown here is derived from an EMBL/GenBank/DDBJ whole genome shotgun (WGS) entry which is preliminary data.</text>
</comment>
<feature type="unsure residue" description="D or N" evidence="2">
    <location>
        <position position="38"/>
    </location>
</feature>
<dbReference type="PANTHER" id="PTHR37471:SF1">
    <property type="entry name" value="AB HYDROLASE-1 DOMAIN-CONTAINING PROTEIN"/>
    <property type="match status" value="1"/>
</dbReference>
<dbReference type="InterPro" id="IPR029058">
    <property type="entry name" value="AB_hydrolase_fold"/>
</dbReference>
<dbReference type="PANTHER" id="PTHR37471">
    <property type="entry name" value="UNNAMED PRODUCT"/>
    <property type="match status" value="1"/>
</dbReference>
<dbReference type="Gene3D" id="3.40.50.1820">
    <property type="entry name" value="alpha/beta hydrolase"/>
    <property type="match status" value="1"/>
</dbReference>
<evidence type="ECO:0000313" key="2">
    <source>
        <dbReference type="EMBL" id="GFH08665.1"/>
    </source>
</evidence>
<keyword evidence="2" id="KW-0378">Hydrolase</keyword>
<dbReference type="EMBL" id="BLLF01000176">
    <property type="protein sequence ID" value="GFH08665.1"/>
    <property type="molecule type" value="Genomic_DNA"/>
</dbReference>
<organism evidence="2 3">
    <name type="scientific">Haematococcus lacustris</name>
    <name type="common">Green alga</name>
    <name type="synonym">Haematococcus pluvialis</name>
    <dbReference type="NCBI Taxonomy" id="44745"/>
    <lineage>
        <taxon>Eukaryota</taxon>
        <taxon>Viridiplantae</taxon>
        <taxon>Chlorophyta</taxon>
        <taxon>core chlorophytes</taxon>
        <taxon>Chlorophyceae</taxon>
        <taxon>CS clade</taxon>
        <taxon>Chlamydomonadales</taxon>
        <taxon>Haematococcaceae</taxon>
        <taxon>Haematococcus</taxon>
    </lineage>
</organism>
<reference evidence="2 3" key="1">
    <citation type="submission" date="2020-02" db="EMBL/GenBank/DDBJ databases">
        <title>Draft genome sequence of Haematococcus lacustris strain NIES-144.</title>
        <authorList>
            <person name="Morimoto D."/>
            <person name="Nakagawa S."/>
            <person name="Yoshida T."/>
            <person name="Sawayama S."/>
        </authorList>
    </citation>
    <scope>NUCLEOTIDE SEQUENCE [LARGE SCALE GENOMIC DNA]</scope>
    <source>
        <strain evidence="2 3">NIES-144</strain>
    </source>
</reference>
<gene>
    <name evidence="2" type="ORF">HaLaN_03662</name>
</gene>
<feature type="domain" description="AB hydrolase-1" evidence="1">
    <location>
        <begin position="41"/>
        <end position="89"/>
    </location>
</feature>
<dbReference type="GO" id="GO:0016787">
    <property type="term" value="F:hydrolase activity"/>
    <property type="evidence" value="ECO:0007669"/>
    <property type="project" value="UniProtKB-KW"/>
</dbReference>
<proteinExistence type="predicted"/>
<protein>
    <submittedName>
        <fullName evidence="2">AB hydrolase-1 domain-containing protein</fullName>
    </submittedName>
</protein>
<evidence type="ECO:0000313" key="3">
    <source>
        <dbReference type="Proteomes" id="UP000485058"/>
    </source>
</evidence>
<dbReference type="InterPro" id="IPR000073">
    <property type="entry name" value="AB_hydrolase_1"/>
</dbReference>
<dbReference type="Pfam" id="PF00561">
    <property type="entry name" value="Abhydrolase_1"/>
    <property type="match status" value="1"/>
</dbReference>
<dbReference type="SUPFAM" id="SSF53474">
    <property type="entry name" value="alpha/beta-Hydrolases"/>
    <property type="match status" value="1"/>
</dbReference>